<sequence length="310" mass="33806">MCNDSRGGGGYRVWVVGVTVAVRGETPGTGFAASNRSMLDALLSDESLATVPFLILGNKIDIPYAASEDELRYHLGLMGITTGKGMVNLTDSKSCIDSSLSHVGCCNYRQLICCGKVLLVIKPAKLSGEHLKGSFGGAEDPERLSLRQTYEVAYLASNKWKKASKSSKDATKQAEDRNTPRKAKVTMKHDDNIEESDGASDMDSGEEMDKNEDAAHDDVENLRGKPRSVTDSRHSPINVVALGGSSVDRTKWKRKVILQSETIRELTKTSQALSSAQIETSELCKLVDQLKIENVPPLFCLFDLFLFTIG</sequence>
<evidence type="ECO:0000256" key="4">
    <source>
        <dbReference type="ARBA" id="ARBA00022448"/>
    </source>
</evidence>
<evidence type="ECO:0000256" key="5">
    <source>
        <dbReference type="ARBA" id="ARBA00022741"/>
    </source>
</evidence>
<keyword evidence="4" id="KW-0813">Transport</keyword>
<dbReference type="InterPro" id="IPR006687">
    <property type="entry name" value="Small_GTPase_SAR1"/>
</dbReference>
<evidence type="ECO:0000256" key="9">
    <source>
        <dbReference type="ARBA" id="ARBA00023034"/>
    </source>
</evidence>
<feature type="binding site" evidence="12">
    <location>
        <begin position="58"/>
        <end position="61"/>
    </location>
    <ligand>
        <name>GTP</name>
        <dbReference type="ChEBI" id="CHEBI:37565"/>
    </ligand>
</feature>
<comment type="caution">
    <text evidence="14">The sequence shown here is derived from an EMBL/GenBank/DDBJ whole genome shotgun (WGS) entry which is preliminary data.</text>
</comment>
<keyword evidence="9" id="KW-0333">Golgi apparatus</keyword>
<evidence type="ECO:0000256" key="2">
    <source>
        <dbReference type="ARBA" id="ARBA00004555"/>
    </source>
</evidence>
<evidence type="ECO:0000256" key="3">
    <source>
        <dbReference type="ARBA" id="ARBA00007507"/>
    </source>
</evidence>
<dbReference type="Gene3D" id="3.40.50.300">
    <property type="entry name" value="P-loop containing nucleotide triphosphate hydrolases"/>
    <property type="match status" value="1"/>
</dbReference>
<evidence type="ECO:0000313" key="14">
    <source>
        <dbReference type="EMBL" id="KAL3629655.1"/>
    </source>
</evidence>
<evidence type="ECO:0000313" key="15">
    <source>
        <dbReference type="Proteomes" id="UP001632038"/>
    </source>
</evidence>
<dbReference type="Pfam" id="PF00025">
    <property type="entry name" value="Arf"/>
    <property type="match status" value="1"/>
</dbReference>
<dbReference type="EMBL" id="JAVIJP010000034">
    <property type="protein sequence ID" value="KAL3629655.1"/>
    <property type="molecule type" value="Genomic_DNA"/>
</dbReference>
<dbReference type="GO" id="GO:0005794">
    <property type="term" value="C:Golgi apparatus"/>
    <property type="evidence" value="ECO:0007669"/>
    <property type="project" value="UniProtKB-SubCell"/>
</dbReference>
<evidence type="ECO:0000256" key="10">
    <source>
        <dbReference type="ARBA" id="ARBA00023134"/>
    </source>
</evidence>
<evidence type="ECO:0000256" key="8">
    <source>
        <dbReference type="ARBA" id="ARBA00022927"/>
    </source>
</evidence>
<proteinExistence type="inferred from homology"/>
<feature type="compositionally biased region" description="Basic and acidic residues" evidence="13">
    <location>
        <begin position="166"/>
        <end position="179"/>
    </location>
</feature>
<dbReference type="Proteomes" id="UP001632038">
    <property type="component" value="Unassembled WGS sequence"/>
</dbReference>
<comment type="similarity">
    <text evidence="3">Belongs to the small GTPase superfamily. SAR1 family.</text>
</comment>
<name>A0ABD3CIA8_9LAMI</name>
<accession>A0ABD3CIA8</accession>
<keyword evidence="15" id="KW-1185">Reference proteome</keyword>
<feature type="compositionally biased region" description="Basic and acidic residues" evidence="13">
    <location>
        <begin position="207"/>
        <end position="234"/>
    </location>
</feature>
<dbReference type="InterPro" id="IPR006689">
    <property type="entry name" value="Small_GTPase_ARF/SAR"/>
</dbReference>
<comment type="subcellular location">
    <subcellularLocation>
        <location evidence="1">Endoplasmic reticulum</location>
    </subcellularLocation>
    <subcellularLocation>
        <location evidence="2">Golgi apparatus</location>
    </subcellularLocation>
</comment>
<keyword evidence="10 12" id="KW-0342">GTP-binding</keyword>
<protein>
    <submittedName>
        <fullName evidence="14">Uncharacterized protein</fullName>
    </submittedName>
</protein>
<keyword evidence="6" id="KW-0256">Endoplasmic reticulum</keyword>
<dbReference type="GO" id="GO:0015031">
    <property type="term" value="P:protein transport"/>
    <property type="evidence" value="ECO:0007669"/>
    <property type="project" value="UniProtKB-KW"/>
</dbReference>
<feature type="binding site" evidence="11">
    <location>
        <position position="59"/>
    </location>
    <ligand>
        <name>GTP</name>
        <dbReference type="ChEBI" id="CHEBI:37565"/>
    </ligand>
</feature>
<keyword evidence="8" id="KW-0653">Protein transport</keyword>
<dbReference type="GO" id="GO:0016192">
    <property type="term" value="P:vesicle-mediated transport"/>
    <property type="evidence" value="ECO:0007669"/>
    <property type="project" value="UniProtKB-KW"/>
</dbReference>
<gene>
    <name evidence="14" type="ORF">CASFOL_026877</name>
</gene>
<feature type="binding site" evidence="11">
    <location>
        <position position="61"/>
    </location>
    <ligand>
        <name>GTP</name>
        <dbReference type="ChEBI" id="CHEBI:37565"/>
    </ligand>
</feature>
<keyword evidence="7" id="KW-0931">ER-Golgi transport</keyword>
<dbReference type="AlphaFoldDB" id="A0ABD3CIA8"/>
<evidence type="ECO:0000256" key="7">
    <source>
        <dbReference type="ARBA" id="ARBA00022892"/>
    </source>
</evidence>
<keyword evidence="5 11" id="KW-0547">Nucleotide-binding</keyword>
<feature type="region of interest" description="Disordered" evidence="13">
    <location>
        <begin position="165"/>
        <end position="235"/>
    </location>
</feature>
<dbReference type="GO" id="GO:0005525">
    <property type="term" value="F:GTP binding"/>
    <property type="evidence" value="ECO:0007669"/>
    <property type="project" value="UniProtKB-KW"/>
</dbReference>
<evidence type="ECO:0000256" key="13">
    <source>
        <dbReference type="SAM" id="MobiDB-lite"/>
    </source>
</evidence>
<evidence type="ECO:0000256" key="1">
    <source>
        <dbReference type="ARBA" id="ARBA00004240"/>
    </source>
</evidence>
<evidence type="ECO:0000256" key="12">
    <source>
        <dbReference type="PIRSR" id="PIRSR606689-1"/>
    </source>
</evidence>
<feature type="compositionally biased region" description="Acidic residues" evidence="13">
    <location>
        <begin position="192"/>
        <end position="206"/>
    </location>
</feature>
<organism evidence="14 15">
    <name type="scientific">Castilleja foliolosa</name>
    <dbReference type="NCBI Taxonomy" id="1961234"/>
    <lineage>
        <taxon>Eukaryota</taxon>
        <taxon>Viridiplantae</taxon>
        <taxon>Streptophyta</taxon>
        <taxon>Embryophyta</taxon>
        <taxon>Tracheophyta</taxon>
        <taxon>Spermatophyta</taxon>
        <taxon>Magnoliopsida</taxon>
        <taxon>eudicotyledons</taxon>
        <taxon>Gunneridae</taxon>
        <taxon>Pentapetalae</taxon>
        <taxon>asterids</taxon>
        <taxon>lamiids</taxon>
        <taxon>Lamiales</taxon>
        <taxon>Orobanchaceae</taxon>
        <taxon>Pedicularideae</taxon>
        <taxon>Castillejinae</taxon>
        <taxon>Castilleja</taxon>
    </lineage>
</organism>
<evidence type="ECO:0000256" key="6">
    <source>
        <dbReference type="ARBA" id="ARBA00022824"/>
    </source>
</evidence>
<dbReference type="PANTHER" id="PTHR45684">
    <property type="entry name" value="RE74312P"/>
    <property type="match status" value="1"/>
</dbReference>
<evidence type="ECO:0000256" key="11">
    <source>
        <dbReference type="PIRSR" id="PIRSR606687-2"/>
    </source>
</evidence>
<reference evidence="15" key="1">
    <citation type="journal article" date="2024" name="IScience">
        <title>Strigolactones Initiate the Formation of Haustorium-like Structures in Castilleja.</title>
        <authorList>
            <person name="Buerger M."/>
            <person name="Peterson D."/>
            <person name="Chory J."/>
        </authorList>
    </citation>
    <scope>NUCLEOTIDE SEQUENCE [LARGE SCALE GENOMIC DNA]</scope>
</reference>
<dbReference type="InterPro" id="IPR027417">
    <property type="entry name" value="P-loop_NTPase"/>
</dbReference>
<dbReference type="GO" id="GO:0005783">
    <property type="term" value="C:endoplasmic reticulum"/>
    <property type="evidence" value="ECO:0007669"/>
    <property type="project" value="UniProtKB-SubCell"/>
</dbReference>
<feature type="binding site" evidence="11">
    <location>
        <position position="58"/>
    </location>
    <ligand>
        <name>GTP</name>
        <dbReference type="ChEBI" id="CHEBI:37565"/>
    </ligand>
</feature>